<comment type="catalytic activity">
    <reaction evidence="9 10">
        <text>tRNA(Gly) + glycine + ATP = glycyl-tRNA(Gly) + AMP + diphosphate</text>
        <dbReference type="Rhea" id="RHEA:16013"/>
        <dbReference type="Rhea" id="RHEA-COMP:9664"/>
        <dbReference type="Rhea" id="RHEA-COMP:9683"/>
        <dbReference type="ChEBI" id="CHEBI:30616"/>
        <dbReference type="ChEBI" id="CHEBI:33019"/>
        <dbReference type="ChEBI" id="CHEBI:57305"/>
        <dbReference type="ChEBI" id="CHEBI:78442"/>
        <dbReference type="ChEBI" id="CHEBI:78522"/>
        <dbReference type="ChEBI" id="CHEBI:456215"/>
        <dbReference type="EC" id="6.1.1.14"/>
    </reaction>
</comment>
<dbReference type="InterPro" id="IPR008909">
    <property type="entry name" value="DALR_anticod-bd"/>
</dbReference>
<keyword evidence="7 10" id="KW-0648">Protein biosynthesis</keyword>
<evidence type="ECO:0000256" key="5">
    <source>
        <dbReference type="ARBA" id="ARBA00022741"/>
    </source>
</evidence>
<evidence type="ECO:0000256" key="6">
    <source>
        <dbReference type="ARBA" id="ARBA00022840"/>
    </source>
</evidence>
<dbReference type="EC" id="6.1.1.14" evidence="10"/>
<dbReference type="GO" id="GO:0006420">
    <property type="term" value="P:arginyl-tRNA aminoacylation"/>
    <property type="evidence" value="ECO:0007669"/>
    <property type="project" value="InterPro"/>
</dbReference>
<organism evidence="12 13">
    <name type="scientific">Desulfurella multipotens</name>
    <dbReference type="NCBI Taxonomy" id="79269"/>
    <lineage>
        <taxon>Bacteria</taxon>
        <taxon>Pseudomonadati</taxon>
        <taxon>Campylobacterota</taxon>
        <taxon>Desulfurellia</taxon>
        <taxon>Desulfurellales</taxon>
        <taxon>Desulfurellaceae</taxon>
        <taxon>Desulfurella</taxon>
    </lineage>
</organism>
<evidence type="ECO:0000256" key="1">
    <source>
        <dbReference type="ARBA" id="ARBA00004496"/>
    </source>
</evidence>
<comment type="subcellular location">
    <subcellularLocation>
        <location evidence="1 10">Cytoplasm</location>
    </subcellularLocation>
</comment>
<evidence type="ECO:0000259" key="11">
    <source>
        <dbReference type="Pfam" id="PF05746"/>
    </source>
</evidence>
<evidence type="ECO:0000313" key="13">
    <source>
        <dbReference type="Proteomes" id="UP000199411"/>
    </source>
</evidence>
<dbReference type="GO" id="GO:0004814">
    <property type="term" value="F:arginine-tRNA ligase activity"/>
    <property type="evidence" value="ECO:0007669"/>
    <property type="project" value="InterPro"/>
</dbReference>
<protein>
    <recommendedName>
        <fullName evidence="10">Glycine--tRNA ligase beta subunit</fullName>
        <ecNumber evidence="10">6.1.1.14</ecNumber>
    </recommendedName>
    <alternativeName>
        <fullName evidence="10">Glycyl-tRNA synthetase beta subunit</fullName>
        <shortName evidence="10">GlyRS</shortName>
    </alternativeName>
</protein>
<dbReference type="EMBL" id="FMYU01000009">
    <property type="protein sequence ID" value="SDC78193.1"/>
    <property type="molecule type" value="Genomic_DNA"/>
</dbReference>
<evidence type="ECO:0000256" key="8">
    <source>
        <dbReference type="ARBA" id="ARBA00023146"/>
    </source>
</evidence>
<evidence type="ECO:0000256" key="10">
    <source>
        <dbReference type="HAMAP-Rule" id="MF_00255"/>
    </source>
</evidence>
<dbReference type="GO" id="GO:0005829">
    <property type="term" value="C:cytosol"/>
    <property type="evidence" value="ECO:0007669"/>
    <property type="project" value="TreeGrafter"/>
</dbReference>
<evidence type="ECO:0000256" key="4">
    <source>
        <dbReference type="ARBA" id="ARBA00022598"/>
    </source>
</evidence>
<keyword evidence="4 10" id="KW-0436">Ligase</keyword>
<dbReference type="Pfam" id="PF05746">
    <property type="entry name" value="DALR_1"/>
    <property type="match status" value="1"/>
</dbReference>
<dbReference type="AlphaFoldDB" id="A0A1G6PDG2"/>
<sequence>MRVLFELLTEELPAKELLNINDSLLCAVLDRHNIDYQSASVYFTPRRIAAIINCKEFTKQQNQKIFGPPKNVCFDKDNKPTKALLSFLEKNNANIDECFFENTSKGTYACVFAKQTQKLVKELLCGIFSEFLSSIPFEKQMRWGSGDFVFLRPVHNLVLLADNEVIECSLFGKPSVSYTFGHRFLACHKIDLISKDYKEELKKHYVIVDQHTRQSIIKDSLEKLSNAQKRYVLDEDLLNEVVNLVEYPNCLEGTFEEEFLKLPQEVLISSMKANQKYFYSLNNGKLTNKFCIVSNMITDDDSVIVKGNERVLRARFRDAAFFYEEDLKVKLSDLVDKLKHMLFHKKLGSMYDRVERLVELTKKIASDIGADVDVAQRAAYLSKADLLTHMVYEFPEVQGIMGSIIAKKQSEKELVANCIYEQYLPKDEVYPKTKEGIALSLADKFDLIVGGMIADLKPSGNKDPYGLRRAALSIIKIALNTKLNFNIKDIVEFSANLYDKQGISQLNSVSQTLEFIKVRFINMFEEHSQIVKAVVEVDFSDIYDAFLKIEALKDFYTQSNEENLYSIKRVFNIVPDSFKKIDVDRELFVFSEESKFFEFVGSLKQNLEKFLQTKDYLSYLKNMIDNNIISSFFDNVLIMDKDEKIKNNRLALLNNYKQLVLKVADFKYLNI</sequence>
<evidence type="ECO:0000256" key="2">
    <source>
        <dbReference type="ARBA" id="ARBA00008226"/>
    </source>
</evidence>
<dbReference type="PANTHER" id="PTHR30075">
    <property type="entry name" value="GLYCYL-TRNA SYNTHETASE"/>
    <property type="match status" value="1"/>
</dbReference>
<comment type="subunit">
    <text evidence="10">Tetramer of two alpha and two beta subunits.</text>
</comment>
<dbReference type="GO" id="GO:0004820">
    <property type="term" value="F:glycine-tRNA ligase activity"/>
    <property type="evidence" value="ECO:0007669"/>
    <property type="project" value="UniProtKB-UniRule"/>
</dbReference>
<accession>A0A1G6PDG2</accession>
<evidence type="ECO:0000256" key="3">
    <source>
        <dbReference type="ARBA" id="ARBA00022490"/>
    </source>
</evidence>
<keyword evidence="8 10" id="KW-0030">Aminoacyl-tRNA synthetase</keyword>
<reference evidence="13" key="1">
    <citation type="submission" date="2016-10" db="EMBL/GenBank/DDBJ databases">
        <authorList>
            <person name="Varghese N."/>
            <person name="Submissions S."/>
        </authorList>
    </citation>
    <scope>NUCLEOTIDE SEQUENCE [LARGE SCALE GENOMIC DNA]</scope>
    <source>
        <strain evidence="13">DSM 8415</strain>
    </source>
</reference>
<dbReference type="InterPro" id="IPR015944">
    <property type="entry name" value="Gly-tRNA-synth_bsu"/>
</dbReference>
<evidence type="ECO:0000256" key="9">
    <source>
        <dbReference type="ARBA" id="ARBA00047937"/>
    </source>
</evidence>
<dbReference type="PANTHER" id="PTHR30075:SF2">
    <property type="entry name" value="GLYCINE--TRNA LIGASE, CHLOROPLASTIC_MITOCHONDRIAL 2"/>
    <property type="match status" value="1"/>
</dbReference>
<dbReference type="SUPFAM" id="SSF109604">
    <property type="entry name" value="HD-domain/PDEase-like"/>
    <property type="match status" value="1"/>
</dbReference>
<dbReference type="GO" id="GO:0006426">
    <property type="term" value="P:glycyl-tRNA aminoacylation"/>
    <property type="evidence" value="ECO:0007669"/>
    <property type="project" value="UniProtKB-UniRule"/>
</dbReference>
<dbReference type="RefSeq" id="WP_092129115.1">
    <property type="nucleotide sequence ID" value="NZ_FMYU01000009.1"/>
</dbReference>
<dbReference type="NCBIfam" id="TIGR00211">
    <property type="entry name" value="glyS"/>
    <property type="match status" value="1"/>
</dbReference>
<dbReference type="Pfam" id="PF02092">
    <property type="entry name" value="tRNA_synt_2f"/>
    <property type="match status" value="1"/>
</dbReference>
<dbReference type="OrthoDB" id="9775440at2"/>
<dbReference type="PROSITE" id="PS50861">
    <property type="entry name" value="AA_TRNA_LIGASE_II_GLYAB"/>
    <property type="match status" value="1"/>
</dbReference>
<evidence type="ECO:0000313" key="12">
    <source>
        <dbReference type="EMBL" id="SDC78193.1"/>
    </source>
</evidence>
<dbReference type="GO" id="GO:0005524">
    <property type="term" value="F:ATP binding"/>
    <property type="evidence" value="ECO:0007669"/>
    <property type="project" value="UniProtKB-UniRule"/>
</dbReference>
<comment type="similarity">
    <text evidence="2 10">Belongs to the class-II aminoacyl-tRNA synthetase family.</text>
</comment>
<feature type="domain" description="DALR anticodon binding" evidence="11">
    <location>
        <begin position="565"/>
        <end position="659"/>
    </location>
</feature>
<proteinExistence type="inferred from homology"/>
<dbReference type="PRINTS" id="PR01045">
    <property type="entry name" value="TRNASYNTHGB"/>
</dbReference>
<dbReference type="Proteomes" id="UP000199411">
    <property type="component" value="Unassembled WGS sequence"/>
</dbReference>
<evidence type="ECO:0000256" key="7">
    <source>
        <dbReference type="ARBA" id="ARBA00022917"/>
    </source>
</evidence>
<keyword evidence="6 10" id="KW-0067">ATP-binding</keyword>
<keyword evidence="5 10" id="KW-0547">Nucleotide-binding</keyword>
<dbReference type="InterPro" id="IPR006194">
    <property type="entry name" value="Gly-tRNA-synth_heterodimer"/>
</dbReference>
<keyword evidence="13" id="KW-1185">Reference proteome</keyword>
<dbReference type="HAMAP" id="MF_00255">
    <property type="entry name" value="Gly_tRNA_synth_beta"/>
    <property type="match status" value="1"/>
</dbReference>
<name>A0A1G6PDG2_9BACT</name>
<gene>
    <name evidence="10" type="primary">glyS</name>
    <name evidence="12" type="ORF">SAMN05660835_01344</name>
</gene>
<keyword evidence="3 10" id="KW-0963">Cytoplasm</keyword>